<proteinExistence type="predicted"/>
<dbReference type="InterPro" id="IPR008901">
    <property type="entry name" value="ACER"/>
</dbReference>
<feature type="transmembrane region" description="Helical" evidence="8">
    <location>
        <begin position="56"/>
        <end position="77"/>
    </location>
</feature>
<feature type="transmembrane region" description="Helical" evidence="8">
    <location>
        <begin position="197"/>
        <end position="219"/>
    </location>
</feature>
<evidence type="ECO:0000256" key="5">
    <source>
        <dbReference type="ARBA" id="ARBA00023136"/>
    </source>
</evidence>
<accession>A0A9E4N293</accession>
<name>A0A9E4N293_9GAMM</name>
<dbReference type="GO" id="GO:0046872">
    <property type="term" value="F:metal ion binding"/>
    <property type="evidence" value="ECO:0007669"/>
    <property type="project" value="UniProtKB-KW"/>
</dbReference>
<feature type="binding site" evidence="7">
    <location>
        <position position="74"/>
    </location>
    <ligand>
        <name>Zn(2+)</name>
        <dbReference type="ChEBI" id="CHEBI:29105"/>
        <note>catalytic</note>
    </ligand>
</feature>
<feature type="transmembrane region" description="Helical" evidence="8">
    <location>
        <begin position="26"/>
        <end position="44"/>
    </location>
</feature>
<evidence type="ECO:0000256" key="2">
    <source>
        <dbReference type="ARBA" id="ARBA00022692"/>
    </source>
</evidence>
<sequence>MSHSRVAVTHYCERASDLFWAEPINATTNLIFLIAAFILIRNLQKLDEPFPKVWDMWILSILIAGIGVGSFLWHTFATPWAELADVIPIALFVTLFLISFLLRILRLDILWIIIWTVLFLGFTFYLLNSLPSDLLNGSVFYLPAWIGVWVLVIYSKLIDLKYGNRLVFAAIAFTLSLSFRTVDRMICEFWPWGTHFLWHLINGLALYFVMSVLIAGRICELAPKEREKMNKAKSE</sequence>
<dbReference type="Pfam" id="PF05875">
    <property type="entry name" value="Ceramidase"/>
    <property type="match status" value="1"/>
</dbReference>
<keyword evidence="2 8" id="KW-0812">Transmembrane</keyword>
<gene>
    <name evidence="9" type="ORF">JAZ07_01900</name>
</gene>
<protein>
    <submittedName>
        <fullName evidence="9">Ceramidase domain-containing protein</fullName>
    </submittedName>
</protein>
<dbReference type="Proteomes" id="UP000886667">
    <property type="component" value="Unassembled WGS sequence"/>
</dbReference>
<feature type="binding site" evidence="7">
    <location>
        <position position="199"/>
    </location>
    <ligand>
        <name>Zn(2+)</name>
        <dbReference type="ChEBI" id="CHEBI:29105"/>
        <note>catalytic</note>
    </ligand>
</feature>
<comment type="caution">
    <text evidence="9">The sequence shown here is derived from an EMBL/GenBank/DDBJ whole genome shotgun (WGS) entry which is preliminary data.</text>
</comment>
<evidence type="ECO:0000256" key="4">
    <source>
        <dbReference type="ARBA" id="ARBA00022989"/>
    </source>
</evidence>
<reference evidence="9" key="1">
    <citation type="journal article" date="2021" name="Proc. Natl. Acad. Sci. U.S.A.">
        <title>Global biogeography of chemosynthetic symbionts reveals both localized and globally distributed symbiont groups. .</title>
        <authorList>
            <person name="Osvatic J.T."/>
            <person name="Wilkins L.G.E."/>
            <person name="Leibrecht L."/>
            <person name="Leray M."/>
            <person name="Zauner S."/>
            <person name="Polzin J."/>
            <person name="Camacho Y."/>
            <person name="Gros O."/>
            <person name="van Gils J.A."/>
            <person name="Eisen J.A."/>
            <person name="Petersen J.M."/>
            <person name="Yuen B."/>
        </authorList>
    </citation>
    <scope>NUCLEOTIDE SEQUENCE</scope>
    <source>
        <strain evidence="9">MAGclacostrist064TRANS</strain>
    </source>
</reference>
<evidence type="ECO:0000313" key="9">
    <source>
        <dbReference type="EMBL" id="MCG7945080.1"/>
    </source>
</evidence>
<comment type="cofactor">
    <cofactor evidence="7">
        <name>Zn(2+)</name>
        <dbReference type="ChEBI" id="CHEBI:29105"/>
    </cofactor>
</comment>
<evidence type="ECO:0000256" key="8">
    <source>
        <dbReference type="SAM" id="Phobius"/>
    </source>
</evidence>
<feature type="transmembrane region" description="Helical" evidence="8">
    <location>
        <begin position="109"/>
        <end position="128"/>
    </location>
</feature>
<feature type="transmembrane region" description="Helical" evidence="8">
    <location>
        <begin position="134"/>
        <end position="154"/>
    </location>
</feature>
<keyword evidence="7" id="KW-0862">Zinc</keyword>
<evidence type="ECO:0000256" key="1">
    <source>
        <dbReference type="ARBA" id="ARBA00004141"/>
    </source>
</evidence>
<feature type="transmembrane region" description="Helical" evidence="8">
    <location>
        <begin position="166"/>
        <end position="182"/>
    </location>
</feature>
<dbReference type="GO" id="GO:0016811">
    <property type="term" value="F:hydrolase activity, acting on carbon-nitrogen (but not peptide) bonds, in linear amides"/>
    <property type="evidence" value="ECO:0007669"/>
    <property type="project" value="InterPro"/>
</dbReference>
<dbReference type="AlphaFoldDB" id="A0A9E4N293"/>
<evidence type="ECO:0000256" key="6">
    <source>
        <dbReference type="PIRSR" id="PIRSR608901-1"/>
    </source>
</evidence>
<evidence type="ECO:0000256" key="7">
    <source>
        <dbReference type="PIRSR" id="PIRSR608901-2"/>
    </source>
</evidence>
<comment type="subcellular location">
    <subcellularLocation>
        <location evidence="1">Membrane</location>
        <topology evidence="1">Multi-pass membrane protein</topology>
    </subcellularLocation>
</comment>
<evidence type="ECO:0000313" key="10">
    <source>
        <dbReference type="Proteomes" id="UP000886667"/>
    </source>
</evidence>
<feature type="transmembrane region" description="Helical" evidence="8">
    <location>
        <begin position="83"/>
        <end position="102"/>
    </location>
</feature>
<evidence type="ECO:0000256" key="3">
    <source>
        <dbReference type="ARBA" id="ARBA00022801"/>
    </source>
</evidence>
<dbReference type="GO" id="GO:0016020">
    <property type="term" value="C:membrane"/>
    <property type="evidence" value="ECO:0007669"/>
    <property type="project" value="UniProtKB-SubCell"/>
</dbReference>
<keyword evidence="4 8" id="KW-1133">Transmembrane helix</keyword>
<keyword evidence="6" id="KW-0106">Calcium</keyword>
<organism evidence="9 10">
    <name type="scientific">Candidatus Thiodiazotropha taylori</name>
    <dbReference type="NCBI Taxonomy" id="2792791"/>
    <lineage>
        <taxon>Bacteria</taxon>
        <taxon>Pseudomonadati</taxon>
        <taxon>Pseudomonadota</taxon>
        <taxon>Gammaproteobacteria</taxon>
        <taxon>Chromatiales</taxon>
        <taxon>Sedimenticolaceae</taxon>
        <taxon>Candidatus Thiodiazotropha</taxon>
    </lineage>
</organism>
<keyword evidence="3" id="KW-0378">Hydrolase</keyword>
<keyword evidence="6" id="KW-0479">Metal-binding</keyword>
<dbReference type="GO" id="GO:0006672">
    <property type="term" value="P:ceramide metabolic process"/>
    <property type="evidence" value="ECO:0007669"/>
    <property type="project" value="InterPro"/>
</dbReference>
<keyword evidence="5 8" id="KW-0472">Membrane</keyword>
<feature type="binding site" evidence="6">
    <location>
        <position position="22"/>
    </location>
    <ligand>
        <name>Ca(2+)</name>
        <dbReference type="ChEBI" id="CHEBI:29108"/>
    </ligand>
</feature>
<dbReference type="EMBL" id="JAEPCM010000030">
    <property type="protein sequence ID" value="MCG7945080.1"/>
    <property type="molecule type" value="Genomic_DNA"/>
</dbReference>
<feature type="binding site" evidence="7">
    <location>
        <position position="195"/>
    </location>
    <ligand>
        <name>Zn(2+)</name>
        <dbReference type="ChEBI" id="CHEBI:29105"/>
        <note>catalytic</note>
    </ligand>
</feature>